<keyword evidence="3" id="KW-1185">Reference proteome</keyword>
<evidence type="ECO:0000313" key="3">
    <source>
        <dbReference type="Proteomes" id="UP000219338"/>
    </source>
</evidence>
<protein>
    <submittedName>
        <fullName evidence="2">Uncharacterized protein</fullName>
    </submittedName>
</protein>
<dbReference type="AlphaFoldDB" id="A0A284RH33"/>
<evidence type="ECO:0000313" key="2">
    <source>
        <dbReference type="EMBL" id="SJL08062.1"/>
    </source>
</evidence>
<dbReference type="Proteomes" id="UP000219338">
    <property type="component" value="Unassembled WGS sequence"/>
</dbReference>
<accession>A0A284RH33</accession>
<dbReference type="EMBL" id="FUEG01000009">
    <property type="protein sequence ID" value="SJL08062.1"/>
    <property type="molecule type" value="Genomic_DNA"/>
</dbReference>
<keyword evidence="1" id="KW-0472">Membrane</keyword>
<organism evidence="2 3">
    <name type="scientific">Armillaria ostoyae</name>
    <name type="common">Armillaria root rot fungus</name>
    <dbReference type="NCBI Taxonomy" id="47428"/>
    <lineage>
        <taxon>Eukaryota</taxon>
        <taxon>Fungi</taxon>
        <taxon>Dikarya</taxon>
        <taxon>Basidiomycota</taxon>
        <taxon>Agaricomycotina</taxon>
        <taxon>Agaricomycetes</taxon>
        <taxon>Agaricomycetidae</taxon>
        <taxon>Agaricales</taxon>
        <taxon>Marasmiineae</taxon>
        <taxon>Physalacriaceae</taxon>
        <taxon>Armillaria</taxon>
    </lineage>
</organism>
<keyword evidence="1" id="KW-0812">Transmembrane</keyword>
<evidence type="ECO:0000256" key="1">
    <source>
        <dbReference type="SAM" id="Phobius"/>
    </source>
</evidence>
<name>A0A284RH33_ARMOS</name>
<gene>
    <name evidence="2" type="ORF">ARMOST_11421</name>
</gene>
<feature type="transmembrane region" description="Helical" evidence="1">
    <location>
        <begin position="85"/>
        <end position="106"/>
    </location>
</feature>
<proteinExistence type="predicted"/>
<sequence>MVYASKMWECPERQTVIASKDEFWALSFLLHAASRTRRASIKVFEAIFGSSRQSRKTRNLDSDALYGIRTNMIYRKLEHAMSRTFMGSVVLFPPMLVIILPQQFVLSEGLQRQWRIPRSKKDVNLKISCRICAKTMYCVLASSMQGTAANLGTCKRVSQQFRSAGISHLPFDPVHESLAGTILDFIMRG</sequence>
<keyword evidence="1" id="KW-1133">Transmembrane helix</keyword>
<dbReference type="OrthoDB" id="10540662at2759"/>
<reference evidence="3" key="1">
    <citation type="journal article" date="2017" name="Nat. Ecol. Evol.">
        <title>Genome expansion and lineage-specific genetic innovations in the forest pathogenic fungi Armillaria.</title>
        <authorList>
            <person name="Sipos G."/>
            <person name="Prasanna A.N."/>
            <person name="Walter M.C."/>
            <person name="O'Connor E."/>
            <person name="Balint B."/>
            <person name="Krizsan K."/>
            <person name="Kiss B."/>
            <person name="Hess J."/>
            <person name="Varga T."/>
            <person name="Slot J."/>
            <person name="Riley R."/>
            <person name="Boka B."/>
            <person name="Rigling D."/>
            <person name="Barry K."/>
            <person name="Lee J."/>
            <person name="Mihaltcheva S."/>
            <person name="LaButti K."/>
            <person name="Lipzen A."/>
            <person name="Waldron R."/>
            <person name="Moloney N.M."/>
            <person name="Sperisen C."/>
            <person name="Kredics L."/>
            <person name="Vagvoelgyi C."/>
            <person name="Patrignani A."/>
            <person name="Fitzpatrick D."/>
            <person name="Nagy I."/>
            <person name="Doyle S."/>
            <person name="Anderson J.B."/>
            <person name="Grigoriev I.V."/>
            <person name="Gueldener U."/>
            <person name="Muensterkoetter M."/>
            <person name="Nagy L.G."/>
        </authorList>
    </citation>
    <scope>NUCLEOTIDE SEQUENCE [LARGE SCALE GENOMIC DNA]</scope>
    <source>
        <strain evidence="3">C18/9</strain>
    </source>
</reference>